<evidence type="ECO:0000313" key="8">
    <source>
        <dbReference type="EMBL" id="KAK6920981.1"/>
    </source>
</evidence>
<keyword evidence="4" id="KW-0479">Metal-binding</keyword>
<name>A0AAN8V092_9MAGN</name>
<feature type="non-terminal residue" evidence="8">
    <location>
        <position position="257"/>
    </location>
</feature>
<dbReference type="GO" id="GO:0004497">
    <property type="term" value="F:monooxygenase activity"/>
    <property type="evidence" value="ECO:0007669"/>
    <property type="project" value="UniProtKB-KW"/>
</dbReference>
<evidence type="ECO:0000313" key="9">
    <source>
        <dbReference type="Proteomes" id="UP001370490"/>
    </source>
</evidence>
<evidence type="ECO:0000256" key="3">
    <source>
        <dbReference type="ARBA" id="ARBA00022617"/>
    </source>
</evidence>
<dbReference type="GO" id="GO:0020037">
    <property type="term" value="F:heme binding"/>
    <property type="evidence" value="ECO:0007669"/>
    <property type="project" value="InterPro"/>
</dbReference>
<keyword evidence="3" id="KW-0349">Heme</keyword>
<organism evidence="8 9">
    <name type="scientific">Dillenia turbinata</name>
    <dbReference type="NCBI Taxonomy" id="194707"/>
    <lineage>
        <taxon>Eukaryota</taxon>
        <taxon>Viridiplantae</taxon>
        <taxon>Streptophyta</taxon>
        <taxon>Embryophyta</taxon>
        <taxon>Tracheophyta</taxon>
        <taxon>Spermatophyta</taxon>
        <taxon>Magnoliopsida</taxon>
        <taxon>eudicotyledons</taxon>
        <taxon>Gunneridae</taxon>
        <taxon>Pentapetalae</taxon>
        <taxon>Dilleniales</taxon>
        <taxon>Dilleniaceae</taxon>
        <taxon>Dillenia</taxon>
    </lineage>
</organism>
<dbReference type="GO" id="GO:0005506">
    <property type="term" value="F:iron ion binding"/>
    <property type="evidence" value="ECO:0007669"/>
    <property type="project" value="InterPro"/>
</dbReference>
<keyword evidence="9" id="KW-1185">Reference proteome</keyword>
<dbReference type="Pfam" id="PF00067">
    <property type="entry name" value="p450"/>
    <property type="match status" value="1"/>
</dbReference>
<dbReference type="PANTHER" id="PTHR47944:SF18">
    <property type="entry name" value="FLAVONOID 3'-MONOOXYGENASE"/>
    <property type="match status" value="1"/>
</dbReference>
<dbReference type="Gene3D" id="1.10.630.10">
    <property type="entry name" value="Cytochrome P450"/>
    <property type="match status" value="1"/>
</dbReference>
<comment type="caution">
    <text evidence="8">The sequence shown here is derived from an EMBL/GenBank/DDBJ whole genome shotgun (WGS) entry which is preliminary data.</text>
</comment>
<dbReference type="AlphaFoldDB" id="A0AAN8V092"/>
<dbReference type="SUPFAM" id="SSF48264">
    <property type="entry name" value="Cytochrome P450"/>
    <property type="match status" value="1"/>
</dbReference>
<comment type="similarity">
    <text evidence="2">Belongs to the cytochrome P450 family.</text>
</comment>
<dbReference type="InterPro" id="IPR001128">
    <property type="entry name" value="Cyt_P450"/>
</dbReference>
<feature type="non-terminal residue" evidence="8">
    <location>
        <position position="1"/>
    </location>
</feature>
<evidence type="ECO:0000256" key="5">
    <source>
        <dbReference type="ARBA" id="ARBA00023002"/>
    </source>
</evidence>
<keyword evidence="5" id="KW-0560">Oxidoreductase</keyword>
<evidence type="ECO:0000256" key="2">
    <source>
        <dbReference type="ARBA" id="ARBA00010617"/>
    </source>
</evidence>
<evidence type="ECO:0000256" key="7">
    <source>
        <dbReference type="ARBA" id="ARBA00023033"/>
    </source>
</evidence>
<gene>
    <name evidence="8" type="ORF">RJ641_014659</name>
</gene>
<sequence length="257" mass="28373">VHDANFSSRPAACGVIHVAYNYQDMAFAPCGPRWRLLRKICNIHLFSTKALNEISILACEPARAGKSPVKLGQMLNMCNTNALALVLIGRREFGDGSRGVDPKADEFKQMVEELMVLSGALNIGDFIPALDWLDLQGIVSKMKKLHKKFDAFLNEIMDEPKLNGGDRGKHTDFLSKLLALVRIMLMAKVASIVMSKSRPCFLYVNLFTVGTDTTSSAVEFAMAGFIRHPTPSAEIKSNKNLIHLLGRTVLPLSTTWP</sequence>
<dbReference type="GO" id="GO:0016705">
    <property type="term" value="F:oxidoreductase activity, acting on paired donors, with incorporation or reduction of molecular oxygen"/>
    <property type="evidence" value="ECO:0007669"/>
    <property type="project" value="InterPro"/>
</dbReference>
<dbReference type="Proteomes" id="UP001370490">
    <property type="component" value="Unassembled WGS sequence"/>
</dbReference>
<keyword evidence="6" id="KW-0408">Iron</keyword>
<reference evidence="8 9" key="1">
    <citation type="submission" date="2023-12" db="EMBL/GenBank/DDBJ databases">
        <title>A high-quality genome assembly for Dillenia turbinata (Dilleniales).</title>
        <authorList>
            <person name="Chanderbali A."/>
        </authorList>
    </citation>
    <scope>NUCLEOTIDE SEQUENCE [LARGE SCALE GENOMIC DNA]</scope>
    <source>
        <strain evidence="8">LSX21</strain>
        <tissue evidence="8">Leaf</tissue>
    </source>
</reference>
<dbReference type="InterPro" id="IPR036396">
    <property type="entry name" value="Cyt_P450_sf"/>
</dbReference>
<evidence type="ECO:0000256" key="4">
    <source>
        <dbReference type="ARBA" id="ARBA00022723"/>
    </source>
</evidence>
<dbReference type="PANTHER" id="PTHR47944">
    <property type="entry name" value="CYTOCHROME P450 98A9"/>
    <property type="match status" value="1"/>
</dbReference>
<dbReference type="EMBL" id="JBAMMX010000020">
    <property type="protein sequence ID" value="KAK6920981.1"/>
    <property type="molecule type" value="Genomic_DNA"/>
</dbReference>
<proteinExistence type="inferred from homology"/>
<comment type="cofactor">
    <cofactor evidence="1">
        <name>heme</name>
        <dbReference type="ChEBI" id="CHEBI:30413"/>
    </cofactor>
</comment>
<evidence type="ECO:0000256" key="6">
    <source>
        <dbReference type="ARBA" id="ARBA00023004"/>
    </source>
</evidence>
<keyword evidence="7" id="KW-0503">Monooxygenase</keyword>
<evidence type="ECO:0000256" key="1">
    <source>
        <dbReference type="ARBA" id="ARBA00001971"/>
    </source>
</evidence>
<accession>A0AAN8V092</accession>
<protein>
    <submittedName>
        <fullName evidence="8">Cytochrome P450</fullName>
    </submittedName>
</protein>